<keyword evidence="7 8" id="KW-0472">Membrane</keyword>
<feature type="transmembrane region" description="Helical" evidence="8">
    <location>
        <begin position="81"/>
        <end position="103"/>
    </location>
</feature>
<dbReference type="SMART" id="SM00793">
    <property type="entry name" value="AgrB"/>
    <property type="match status" value="1"/>
</dbReference>
<organism evidence="9 10">
    <name type="scientific">Clostridium bovifaecis</name>
    <dbReference type="NCBI Taxonomy" id="2184719"/>
    <lineage>
        <taxon>Bacteria</taxon>
        <taxon>Bacillati</taxon>
        <taxon>Bacillota</taxon>
        <taxon>Clostridia</taxon>
        <taxon>Eubacteriales</taxon>
        <taxon>Clostridiaceae</taxon>
        <taxon>Clostridium</taxon>
    </lineage>
</organism>
<feature type="transmembrane region" description="Helical" evidence="8">
    <location>
        <begin position="185"/>
        <end position="204"/>
    </location>
</feature>
<feature type="transmembrane region" description="Helical" evidence="8">
    <location>
        <begin position="43"/>
        <end position="69"/>
    </location>
</feature>
<keyword evidence="10" id="KW-1185">Reference proteome</keyword>
<dbReference type="Pfam" id="PF04647">
    <property type="entry name" value="AgrB"/>
    <property type="match status" value="1"/>
</dbReference>
<keyword evidence="4 8" id="KW-0812">Transmembrane</keyword>
<keyword evidence="3" id="KW-0645">Protease</keyword>
<dbReference type="GO" id="GO:0008233">
    <property type="term" value="F:peptidase activity"/>
    <property type="evidence" value="ECO:0007669"/>
    <property type="project" value="UniProtKB-KW"/>
</dbReference>
<sequence>MSLTERMSSAIGRKAKLALNIDGDAEKIIVYGAFNLLQTIWSIIWIIIIGLLFNVLYEALLFSIIISVLKKYSGGAHASSPSRCIVIGTAISIGVGMLINRYLCYLNETVLMAIGVFALGFGLLIVINRAPVDSAKKPIVNAKMKKRLKNSSIIVILIYILLASVMLILYSIYPKIIYSRTMLCISLGVLWQSITLTITGISFLNKVDFVLKYII</sequence>
<evidence type="ECO:0000256" key="6">
    <source>
        <dbReference type="ARBA" id="ARBA00022989"/>
    </source>
</evidence>
<dbReference type="AlphaFoldDB" id="A0A6I6F452"/>
<feature type="transmembrane region" description="Helical" evidence="8">
    <location>
        <begin position="109"/>
        <end position="132"/>
    </location>
</feature>
<dbReference type="EMBL" id="CP046522">
    <property type="protein sequence ID" value="QGU95337.1"/>
    <property type="molecule type" value="Genomic_DNA"/>
</dbReference>
<evidence type="ECO:0000313" key="9">
    <source>
        <dbReference type="EMBL" id="QGU95337.1"/>
    </source>
</evidence>
<evidence type="ECO:0000256" key="8">
    <source>
        <dbReference type="SAM" id="Phobius"/>
    </source>
</evidence>
<evidence type="ECO:0000256" key="3">
    <source>
        <dbReference type="ARBA" id="ARBA00022670"/>
    </source>
</evidence>
<dbReference type="InterPro" id="IPR006741">
    <property type="entry name" value="AgrB"/>
</dbReference>
<evidence type="ECO:0000256" key="4">
    <source>
        <dbReference type="ARBA" id="ARBA00022692"/>
    </source>
</evidence>
<proteinExistence type="predicted"/>
<evidence type="ECO:0000313" key="10">
    <source>
        <dbReference type="Proteomes" id="UP000422764"/>
    </source>
</evidence>
<keyword evidence="2" id="KW-0673">Quorum sensing</keyword>
<evidence type="ECO:0000256" key="7">
    <source>
        <dbReference type="ARBA" id="ARBA00023136"/>
    </source>
</evidence>
<gene>
    <name evidence="9" type="ORF">GOM49_09780</name>
</gene>
<evidence type="ECO:0000256" key="1">
    <source>
        <dbReference type="ARBA" id="ARBA00022475"/>
    </source>
</evidence>
<keyword evidence="1" id="KW-1003">Cell membrane</keyword>
<protein>
    <submittedName>
        <fullName evidence="9">Accessory regulator AgrB</fullName>
    </submittedName>
</protein>
<reference evidence="9 10" key="1">
    <citation type="submission" date="2019-12" db="EMBL/GenBank/DDBJ databases">
        <title>Genome sequenceing of Clostridium bovifaecis.</title>
        <authorList>
            <person name="Yao Y."/>
        </authorList>
    </citation>
    <scope>NUCLEOTIDE SEQUENCE [LARGE SCALE GENOMIC DNA]</scope>
    <source>
        <strain evidence="9 10">BXX</strain>
    </source>
</reference>
<name>A0A6I6F452_9CLOT</name>
<keyword evidence="6 8" id="KW-1133">Transmembrane helix</keyword>
<evidence type="ECO:0000256" key="2">
    <source>
        <dbReference type="ARBA" id="ARBA00022654"/>
    </source>
</evidence>
<dbReference type="GO" id="GO:0009372">
    <property type="term" value="P:quorum sensing"/>
    <property type="evidence" value="ECO:0007669"/>
    <property type="project" value="UniProtKB-KW"/>
</dbReference>
<dbReference type="GO" id="GO:0006508">
    <property type="term" value="P:proteolysis"/>
    <property type="evidence" value="ECO:0007669"/>
    <property type="project" value="UniProtKB-KW"/>
</dbReference>
<feature type="transmembrane region" description="Helical" evidence="8">
    <location>
        <begin position="153"/>
        <end position="173"/>
    </location>
</feature>
<dbReference type="Proteomes" id="UP000422764">
    <property type="component" value="Chromosome"/>
</dbReference>
<keyword evidence="5" id="KW-0378">Hydrolase</keyword>
<accession>A0A6I6F452</accession>
<evidence type="ECO:0000256" key="5">
    <source>
        <dbReference type="ARBA" id="ARBA00022801"/>
    </source>
</evidence>
<dbReference type="GO" id="GO:0016020">
    <property type="term" value="C:membrane"/>
    <property type="evidence" value="ECO:0007669"/>
    <property type="project" value="InterPro"/>
</dbReference>